<accession>A0A7V5CU34</accession>
<reference evidence="1" key="1">
    <citation type="journal article" date="2020" name="mSystems">
        <title>Genome- and Community-Level Interaction Insights into Carbon Utilization and Element Cycling Functions of Hydrothermarchaeota in Hydrothermal Sediment.</title>
        <authorList>
            <person name="Zhou Z."/>
            <person name="Liu Y."/>
            <person name="Xu W."/>
            <person name="Pan J."/>
            <person name="Luo Z.H."/>
            <person name="Li M."/>
        </authorList>
    </citation>
    <scope>NUCLEOTIDE SEQUENCE [LARGE SCALE GENOMIC DNA]</scope>
    <source>
        <strain evidence="1">SpSt-855</strain>
    </source>
</reference>
<sequence>MSLLQPAPAEIPTETQPLPQRLMQPLMTQARALLRRYGTLGPVAFAMLPGGQVERISVTPKRLPPDPEELKTALLEHLARQSATGQWQGAAIAAHFLLEQPSPEGFADAIIGHVEMKDGSVLQATLPYRVTGGQLGGIIPRKVVFGEIQVNNTASTLFQFS</sequence>
<evidence type="ECO:0000313" key="1">
    <source>
        <dbReference type="EMBL" id="HGY95476.1"/>
    </source>
</evidence>
<organism evidence="1">
    <name type="scientific">Acidobacterium capsulatum</name>
    <dbReference type="NCBI Taxonomy" id="33075"/>
    <lineage>
        <taxon>Bacteria</taxon>
        <taxon>Pseudomonadati</taxon>
        <taxon>Acidobacteriota</taxon>
        <taxon>Terriglobia</taxon>
        <taxon>Terriglobales</taxon>
        <taxon>Acidobacteriaceae</taxon>
        <taxon>Acidobacterium</taxon>
    </lineage>
</organism>
<name>A0A7V5CU34_9BACT</name>
<proteinExistence type="predicted"/>
<comment type="caution">
    <text evidence="1">The sequence shown here is derived from an EMBL/GenBank/DDBJ whole genome shotgun (WGS) entry which is preliminary data.</text>
</comment>
<dbReference type="AlphaFoldDB" id="A0A7V5CU34"/>
<protein>
    <submittedName>
        <fullName evidence="1">Uncharacterized protein</fullName>
    </submittedName>
</protein>
<gene>
    <name evidence="1" type="ORF">ENW50_12455</name>
</gene>
<dbReference type="EMBL" id="DTKL01000078">
    <property type="protein sequence ID" value="HGY95476.1"/>
    <property type="molecule type" value="Genomic_DNA"/>
</dbReference>